<dbReference type="EnsemblMetazoa" id="Aqu2.1.11093_001">
    <property type="protein sequence ID" value="Aqu2.1.11093_001"/>
    <property type="gene ID" value="Aqu2.1.11093"/>
</dbReference>
<dbReference type="PANTHER" id="PTHR24173">
    <property type="entry name" value="ANKYRIN REPEAT CONTAINING"/>
    <property type="match status" value="1"/>
</dbReference>
<reference evidence="4" key="1">
    <citation type="submission" date="2017-05" db="UniProtKB">
        <authorList>
            <consortium name="EnsemblMetazoa"/>
        </authorList>
    </citation>
    <scope>IDENTIFICATION</scope>
</reference>
<dbReference type="SMART" id="SM00248">
    <property type="entry name" value="ANK"/>
    <property type="match status" value="7"/>
</dbReference>
<protein>
    <submittedName>
        <fullName evidence="4">Uncharacterized protein</fullName>
    </submittedName>
</protein>
<keyword evidence="2 3" id="KW-0040">ANK repeat</keyword>
<feature type="repeat" description="ANK" evidence="3">
    <location>
        <begin position="180"/>
        <end position="203"/>
    </location>
</feature>
<feature type="repeat" description="ANK" evidence="3">
    <location>
        <begin position="60"/>
        <end position="83"/>
    </location>
</feature>
<dbReference type="SUPFAM" id="SSF48403">
    <property type="entry name" value="Ankyrin repeat"/>
    <property type="match status" value="1"/>
</dbReference>
<evidence type="ECO:0000256" key="1">
    <source>
        <dbReference type="ARBA" id="ARBA00022737"/>
    </source>
</evidence>
<accession>A0A1X7T9J7</accession>
<dbReference type="InterPro" id="IPR002110">
    <property type="entry name" value="Ankyrin_rpt"/>
</dbReference>
<dbReference type="AlphaFoldDB" id="A0A1X7T9J7"/>
<feature type="repeat" description="ANK" evidence="3">
    <location>
        <begin position="94"/>
        <end position="114"/>
    </location>
</feature>
<dbReference type="InterPro" id="IPR027417">
    <property type="entry name" value="P-loop_NTPase"/>
</dbReference>
<dbReference type="OrthoDB" id="7464126at2759"/>
<dbReference type="eggNOG" id="KOG4177">
    <property type="taxonomic scope" value="Eukaryota"/>
</dbReference>
<dbReference type="PROSITE" id="PS50088">
    <property type="entry name" value="ANK_REPEAT"/>
    <property type="match status" value="4"/>
</dbReference>
<dbReference type="Gene3D" id="1.25.40.20">
    <property type="entry name" value="Ankyrin repeat-containing domain"/>
    <property type="match status" value="2"/>
</dbReference>
<dbReference type="SUPFAM" id="SSF52540">
    <property type="entry name" value="P-loop containing nucleoside triphosphate hydrolases"/>
    <property type="match status" value="1"/>
</dbReference>
<dbReference type="InterPro" id="IPR036770">
    <property type="entry name" value="Ankyrin_rpt-contain_sf"/>
</dbReference>
<evidence type="ECO:0000313" key="4">
    <source>
        <dbReference type="EnsemblMetazoa" id="Aqu2.1.11093_001"/>
    </source>
</evidence>
<evidence type="ECO:0000256" key="2">
    <source>
        <dbReference type="ARBA" id="ARBA00023043"/>
    </source>
</evidence>
<dbReference type="CDD" id="cd02019">
    <property type="entry name" value="NK"/>
    <property type="match status" value="1"/>
</dbReference>
<evidence type="ECO:0000256" key="3">
    <source>
        <dbReference type="PROSITE-ProRule" id="PRU00023"/>
    </source>
</evidence>
<dbReference type="PROSITE" id="PS50297">
    <property type="entry name" value="ANK_REP_REGION"/>
    <property type="match status" value="4"/>
</dbReference>
<dbReference type="PANTHER" id="PTHR24173:SF74">
    <property type="entry name" value="ANKYRIN REPEAT DOMAIN-CONTAINING PROTEIN 16"/>
    <property type="match status" value="1"/>
</dbReference>
<keyword evidence="1" id="KW-0677">Repeat</keyword>
<dbReference type="Pfam" id="PF12796">
    <property type="entry name" value="Ank_2"/>
    <property type="match status" value="2"/>
</dbReference>
<name>A0A1X7T9J7_AMPQE</name>
<sequence>MDLATSFSYFGLSGIPANERLVWRRETNKKLLRAARNNLYVVKDLIESTGCDINAREKTTGSTPLHKACYNGSLSIVEYLISKPQCDIEAIDNKGNQPLHYAACQGHKEIVSILGKKVSDDGLFECMESAKQLAEPDIMKLLNNFLKDRSLINACESGKIDTVRHLVTYKHCNVNAKGRNGYTPLHYACENGHFIIVKILTNHPQCNTEAENKYNDRPLHITCKSGNVDIVRHLVIDKHCDVNVKGRNGNTPLHYACEKGFFEIVKILTNHPECNIEAENNCHNRPLHLAFNHKPPTKSHMDIVDYLVDVKGCNTQGIDKKATNYLHIHQTSGIALLRTVKCILTGPPGAGKSTLKKRLLNQSLDTGPSLSTGVIDAAVQVNSFRKLSQHNAVVTTEWKEQELDEEAILITKKLLPGNNTLDESVGPTAPHQSTLSFENTETLSFENKSQLQQEIDLSDQHDNTSVMSSPTYMHSKVIDATSYNEESSTMEHENIGNSCRIPVISEEEETRTDNEVQNISSSVIKRFSDFVSRIPDEKREEYERKFEEGNDDNHSMLHIIDTGGQPEFHEILPALITGPAINLLVFKLTEDLRSRYEIIYRTSTGDSKPYETSLTHEEVIFRSLASIACLRQNTIGWSFDELPIEDNSEP</sequence>
<feature type="repeat" description="ANK" evidence="3">
    <location>
        <begin position="248"/>
        <end position="271"/>
    </location>
</feature>
<dbReference type="InParanoid" id="A0A1X7T9J7"/>
<proteinExistence type="predicted"/>
<dbReference type="Pfam" id="PF00023">
    <property type="entry name" value="Ank"/>
    <property type="match status" value="1"/>
</dbReference>
<organism evidence="4">
    <name type="scientific">Amphimedon queenslandica</name>
    <name type="common">Sponge</name>
    <dbReference type="NCBI Taxonomy" id="400682"/>
    <lineage>
        <taxon>Eukaryota</taxon>
        <taxon>Metazoa</taxon>
        <taxon>Porifera</taxon>
        <taxon>Demospongiae</taxon>
        <taxon>Heteroscleromorpha</taxon>
        <taxon>Haplosclerida</taxon>
        <taxon>Niphatidae</taxon>
        <taxon>Amphimedon</taxon>
    </lineage>
</organism>